<keyword evidence="1" id="KW-0472">Membrane</keyword>
<keyword evidence="1" id="KW-1133">Transmembrane helix</keyword>
<dbReference type="InterPro" id="IPR057196">
    <property type="entry name" value="DUF7874"/>
</dbReference>
<feature type="transmembrane region" description="Helical" evidence="1">
    <location>
        <begin position="159"/>
        <end position="177"/>
    </location>
</feature>
<proteinExistence type="predicted"/>
<keyword evidence="1" id="KW-0812">Transmembrane</keyword>
<evidence type="ECO:0000256" key="1">
    <source>
        <dbReference type="SAM" id="Phobius"/>
    </source>
</evidence>
<dbReference type="STRING" id="77586.A0A0D9VBN5"/>
<dbReference type="AlphaFoldDB" id="A0A0D9VBN5"/>
<dbReference type="PANTHER" id="PTHR37754:SF1">
    <property type="entry name" value="CALCIUM ION-BINDING PROTEIN"/>
    <property type="match status" value="1"/>
</dbReference>
<dbReference type="HOGENOM" id="CLU_101158_0_0_1"/>
<protein>
    <submittedName>
        <fullName evidence="2">Uncharacterized protein</fullName>
    </submittedName>
</protein>
<dbReference type="Pfam" id="PF25284">
    <property type="entry name" value="DUF7874"/>
    <property type="match status" value="1"/>
</dbReference>
<reference evidence="3" key="2">
    <citation type="submission" date="2013-12" db="EMBL/GenBank/DDBJ databases">
        <authorList>
            <person name="Yu Y."/>
            <person name="Lee S."/>
            <person name="de Baynast K."/>
            <person name="Wissotski M."/>
            <person name="Liu L."/>
            <person name="Talag J."/>
            <person name="Goicoechea J."/>
            <person name="Angelova A."/>
            <person name="Jetty R."/>
            <person name="Kudrna D."/>
            <person name="Golser W."/>
            <person name="Rivera L."/>
            <person name="Zhang J."/>
            <person name="Wing R."/>
        </authorList>
    </citation>
    <scope>NUCLEOTIDE SEQUENCE</scope>
</reference>
<dbReference type="PANTHER" id="PTHR37754">
    <property type="entry name" value="CALCIUM ION-BINDING PROTEIN"/>
    <property type="match status" value="1"/>
</dbReference>
<keyword evidence="3" id="KW-1185">Reference proteome</keyword>
<dbReference type="EnsemblPlants" id="LPERR02G01890.1">
    <property type="protein sequence ID" value="LPERR02G01890.1"/>
    <property type="gene ID" value="LPERR02G01890"/>
</dbReference>
<evidence type="ECO:0000313" key="3">
    <source>
        <dbReference type="Proteomes" id="UP000032180"/>
    </source>
</evidence>
<dbReference type="Gramene" id="LPERR02G01890.1">
    <property type="protein sequence ID" value="LPERR02G01890.1"/>
    <property type="gene ID" value="LPERR02G01890"/>
</dbReference>
<dbReference type="Proteomes" id="UP000032180">
    <property type="component" value="Chromosome 2"/>
</dbReference>
<dbReference type="eggNOG" id="ENOG502S0BU">
    <property type="taxonomic scope" value="Eukaryota"/>
</dbReference>
<feature type="transmembrane region" description="Helical" evidence="1">
    <location>
        <begin position="118"/>
        <end position="139"/>
    </location>
</feature>
<sequence length="188" mass="21229">MTLHLISIQSVCAICWTNKSIMGLAFSAFGLPGLSSIPTGQVYDQYFKDKKTDTFTDFHLAYVEFCKDFNTVLPGQDFDTPSLDRIKRFYEETWEPQKDHAKRKEEFMNYIKQNVMEATVDDSLFIMAGLAAPAGAIVLKRTGESIPPLKRFRLDLLPNVVFVPLFTLGAIMGATALQMNKKGKHMHP</sequence>
<evidence type="ECO:0000313" key="2">
    <source>
        <dbReference type="EnsemblPlants" id="LPERR02G01890.1"/>
    </source>
</evidence>
<accession>A0A0D9VBN5</accession>
<reference evidence="2 3" key="1">
    <citation type="submission" date="2012-08" db="EMBL/GenBank/DDBJ databases">
        <title>Oryza genome evolution.</title>
        <authorList>
            <person name="Wing R.A."/>
        </authorList>
    </citation>
    <scope>NUCLEOTIDE SEQUENCE</scope>
</reference>
<reference evidence="2" key="3">
    <citation type="submission" date="2015-04" db="UniProtKB">
        <authorList>
            <consortium name="EnsemblPlants"/>
        </authorList>
    </citation>
    <scope>IDENTIFICATION</scope>
</reference>
<organism evidence="2 3">
    <name type="scientific">Leersia perrieri</name>
    <dbReference type="NCBI Taxonomy" id="77586"/>
    <lineage>
        <taxon>Eukaryota</taxon>
        <taxon>Viridiplantae</taxon>
        <taxon>Streptophyta</taxon>
        <taxon>Embryophyta</taxon>
        <taxon>Tracheophyta</taxon>
        <taxon>Spermatophyta</taxon>
        <taxon>Magnoliopsida</taxon>
        <taxon>Liliopsida</taxon>
        <taxon>Poales</taxon>
        <taxon>Poaceae</taxon>
        <taxon>BOP clade</taxon>
        <taxon>Oryzoideae</taxon>
        <taxon>Oryzeae</taxon>
        <taxon>Oryzinae</taxon>
        <taxon>Leersia</taxon>
    </lineage>
</organism>
<name>A0A0D9VBN5_9ORYZ</name>